<dbReference type="AlphaFoldDB" id="A0A1W9ZU73"/>
<dbReference type="InterPro" id="IPR010998">
    <property type="entry name" value="Integrase_recombinase_N"/>
</dbReference>
<dbReference type="GO" id="GO:0006310">
    <property type="term" value="P:DNA recombination"/>
    <property type="evidence" value="ECO:0007669"/>
    <property type="project" value="UniProtKB-KW"/>
</dbReference>
<evidence type="ECO:0000259" key="6">
    <source>
        <dbReference type="PROSITE" id="PS51900"/>
    </source>
</evidence>
<dbReference type="Proteomes" id="UP000192448">
    <property type="component" value="Unassembled WGS sequence"/>
</dbReference>
<feature type="domain" description="Core-binding (CB)" evidence="6">
    <location>
        <begin position="77"/>
        <end position="155"/>
    </location>
</feature>
<dbReference type="PROSITE" id="PS51900">
    <property type="entry name" value="CB"/>
    <property type="match status" value="1"/>
</dbReference>
<dbReference type="GO" id="GO:0003677">
    <property type="term" value="F:DNA binding"/>
    <property type="evidence" value="ECO:0007669"/>
    <property type="project" value="UniProtKB-UniRule"/>
</dbReference>
<dbReference type="SUPFAM" id="SSF56349">
    <property type="entry name" value="DNA breaking-rejoining enzymes"/>
    <property type="match status" value="1"/>
</dbReference>
<dbReference type="STRING" id="1927124.BST13_37765"/>
<dbReference type="Pfam" id="PF26003">
    <property type="entry name" value="Integrase_N_phage"/>
    <property type="match status" value="1"/>
</dbReference>
<evidence type="ECO:0000313" key="8">
    <source>
        <dbReference type="Proteomes" id="UP000192448"/>
    </source>
</evidence>
<keyword evidence="2 4" id="KW-0238">DNA-binding</keyword>
<dbReference type="PANTHER" id="PTHR30349">
    <property type="entry name" value="PHAGE INTEGRASE-RELATED"/>
    <property type="match status" value="1"/>
</dbReference>
<dbReference type="InterPro" id="IPR011010">
    <property type="entry name" value="DNA_brk_join_enz"/>
</dbReference>
<organism evidence="7 8">
    <name type="scientific">Mycobacterium aquaticum</name>
    <dbReference type="NCBI Taxonomy" id="1927124"/>
    <lineage>
        <taxon>Bacteria</taxon>
        <taxon>Bacillati</taxon>
        <taxon>Actinomycetota</taxon>
        <taxon>Actinomycetes</taxon>
        <taxon>Mycobacteriales</taxon>
        <taxon>Mycobacteriaceae</taxon>
        <taxon>Mycobacterium</taxon>
    </lineage>
</organism>
<evidence type="ECO:0000259" key="5">
    <source>
        <dbReference type="PROSITE" id="PS51898"/>
    </source>
</evidence>
<sequence>MAGKTGRRGWGWIRRMPSSKRYQASYIGPDLARHYAPGTFGTRMDAERWLGDERRLIDQDIWTSPKQRAAQRQAEAVTLNTYADRWIEQRNVKPGTKIEYRRLKAQLITDTIGKVVLRNLTPDAVRAWYAALGTKTPRRNSHAYGLLHAICATAVTDQLIASNPCIISRAMNPVRKREPVILSIDEMARVVDAIQPERYRCLVLVAAWCGLRWGEVTELRRKDIDELCEVISVTRAVTHRGSCRIDTTKSGKARAVVVPPHIRADLKHHLEVHVAKSPDTLLFSAMRGGCHLDDWAFARSVFSPALKTVGREGVRIHDLRHFAGTQTARVGNLVETMNRLGHSTVKASLTYQAMVSGRDREVAEALSALAYGSDANTTV</sequence>
<feature type="domain" description="Tyr recombinase" evidence="5">
    <location>
        <begin position="177"/>
        <end position="364"/>
    </location>
</feature>
<dbReference type="EMBL" id="MVHF01000081">
    <property type="protein sequence ID" value="ORA21349.1"/>
    <property type="molecule type" value="Genomic_DNA"/>
</dbReference>
<dbReference type="GO" id="GO:0015074">
    <property type="term" value="P:DNA integration"/>
    <property type="evidence" value="ECO:0007669"/>
    <property type="project" value="InterPro"/>
</dbReference>
<dbReference type="Gene3D" id="1.10.150.130">
    <property type="match status" value="1"/>
</dbReference>
<dbReference type="InterPro" id="IPR050090">
    <property type="entry name" value="Tyrosine_recombinase_XerCD"/>
</dbReference>
<comment type="caution">
    <text evidence="7">The sequence shown here is derived from an EMBL/GenBank/DDBJ whole genome shotgun (WGS) entry which is preliminary data.</text>
</comment>
<evidence type="ECO:0000256" key="4">
    <source>
        <dbReference type="PROSITE-ProRule" id="PRU01248"/>
    </source>
</evidence>
<protein>
    <submittedName>
        <fullName evidence="7">Integrase</fullName>
    </submittedName>
</protein>
<dbReference type="InterPro" id="IPR044068">
    <property type="entry name" value="CB"/>
</dbReference>
<evidence type="ECO:0000256" key="2">
    <source>
        <dbReference type="ARBA" id="ARBA00023125"/>
    </source>
</evidence>
<name>A0A1W9ZU73_9MYCO</name>
<proteinExistence type="inferred from homology"/>
<dbReference type="Gene3D" id="1.10.443.10">
    <property type="entry name" value="Intergrase catalytic core"/>
    <property type="match status" value="1"/>
</dbReference>
<dbReference type="InterPro" id="IPR013762">
    <property type="entry name" value="Integrase-like_cat_sf"/>
</dbReference>
<evidence type="ECO:0000256" key="1">
    <source>
        <dbReference type="ARBA" id="ARBA00008857"/>
    </source>
</evidence>
<dbReference type="InterPro" id="IPR058717">
    <property type="entry name" value="Phage_L5_Integrase_N"/>
</dbReference>
<evidence type="ECO:0000256" key="3">
    <source>
        <dbReference type="ARBA" id="ARBA00023172"/>
    </source>
</evidence>
<evidence type="ECO:0000313" key="7">
    <source>
        <dbReference type="EMBL" id="ORA21349.1"/>
    </source>
</evidence>
<accession>A0A1W9ZU73</accession>
<keyword evidence="8" id="KW-1185">Reference proteome</keyword>
<dbReference type="PROSITE" id="PS51898">
    <property type="entry name" value="TYR_RECOMBINASE"/>
    <property type="match status" value="1"/>
</dbReference>
<dbReference type="OrthoDB" id="1822491at2"/>
<comment type="similarity">
    <text evidence="1">Belongs to the 'phage' integrase family.</text>
</comment>
<keyword evidence="3" id="KW-0233">DNA recombination</keyword>
<dbReference type="Pfam" id="PF00589">
    <property type="entry name" value="Phage_integrase"/>
    <property type="match status" value="1"/>
</dbReference>
<dbReference type="PANTHER" id="PTHR30349:SF64">
    <property type="entry name" value="PROPHAGE INTEGRASE INTD-RELATED"/>
    <property type="match status" value="1"/>
</dbReference>
<reference evidence="7 8" key="1">
    <citation type="submission" date="2017-02" db="EMBL/GenBank/DDBJ databases">
        <title>The new phylogeny of genus Mycobacterium.</title>
        <authorList>
            <person name="Tortoli E."/>
            <person name="Trovato A."/>
            <person name="Cirillo D.M."/>
        </authorList>
    </citation>
    <scope>NUCLEOTIDE SEQUENCE [LARGE SCALE GENOMIC DNA]</scope>
    <source>
        <strain evidence="7 8">RW6</strain>
    </source>
</reference>
<dbReference type="InterPro" id="IPR002104">
    <property type="entry name" value="Integrase_catalytic"/>
</dbReference>
<dbReference type="CDD" id="cd00397">
    <property type="entry name" value="DNA_BRE_C"/>
    <property type="match status" value="1"/>
</dbReference>
<gene>
    <name evidence="7" type="ORF">BST13_37765</name>
</gene>